<proteinExistence type="predicted"/>
<name>A0A2J0SND3_STEMA</name>
<feature type="region of interest" description="Disordered" evidence="1">
    <location>
        <begin position="214"/>
        <end position="234"/>
    </location>
</feature>
<evidence type="ECO:0000256" key="1">
    <source>
        <dbReference type="SAM" id="MobiDB-lite"/>
    </source>
</evidence>
<protein>
    <submittedName>
        <fullName evidence="2">Uncharacterized protein</fullName>
    </submittedName>
</protein>
<dbReference type="RefSeq" id="WP_049429750.1">
    <property type="nucleotide sequence ID" value="NZ_CP154630.1"/>
</dbReference>
<organism evidence="2 3">
    <name type="scientific">Stenotrophomonas maltophilia</name>
    <name type="common">Pseudomonas maltophilia</name>
    <name type="synonym">Xanthomonas maltophilia</name>
    <dbReference type="NCBI Taxonomy" id="40324"/>
    <lineage>
        <taxon>Bacteria</taxon>
        <taxon>Pseudomonadati</taxon>
        <taxon>Pseudomonadota</taxon>
        <taxon>Gammaproteobacteria</taxon>
        <taxon>Lysobacterales</taxon>
        <taxon>Lysobacteraceae</taxon>
        <taxon>Stenotrophomonas</taxon>
        <taxon>Stenotrophomonas maltophilia group</taxon>
    </lineage>
</organism>
<gene>
    <name evidence="2" type="ORF">D7Y33_05930</name>
</gene>
<evidence type="ECO:0000313" key="3">
    <source>
        <dbReference type="Proteomes" id="UP000822271"/>
    </source>
</evidence>
<reference evidence="2" key="2">
    <citation type="journal article" date="2020" name="Front. Microbiol.">
        <title>Genetic Variants of the DSF Quorum Sensing System in Stenotrophomonas maltophilia Influence Virulence and Resistance Phenotypes Among Genotypically Diverse Clinical Isolates.</title>
        <authorList>
            <person name="Yero D."/>
            <person name="Huedo P."/>
            <person name="Conchillo-Sole O."/>
            <person name="Martinez-Servat S."/>
            <person name="Mamat U."/>
            <person name="Coves X."/>
            <person name="Llanas F."/>
            <person name="Roca I."/>
            <person name="Vila J."/>
            <person name="Schaible U.E."/>
            <person name="Daura X."/>
            <person name="Gibert I."/>
        </authorList>
    </citation>
    <scope>NUCLEOTIDE SEQUENCE</scope>
    <source>
        <strain evidence="2">OG156</strain>
    </source>
</reference>
<dbReference type="EMBL" id="RAUE01000010">
    <property type="protein sequence ID" value="MBA0310559.1"/>
    <property type="molecule type" value="Genomic_DNA"/>
</dbReference>
<accession>A0A2J0SND3</accession>
<dbReference type="Proteomes" id="UP000822271">
    <property type="component" value="Unassembled WGS sequence"/>
</dbReference>
<dbReference type="OrthoDB" id="6048833at2"/>
<dbReference type="AlphaFoldDB" id="A0A2J0SND3"/>
<comment type="caution">
    <text evidence="2">The sequence shown here is derived from an EMBL/GenBank/DDBJ whole genome shotgun (WGS) entry which is preliminary data.</text>
</comment>
<evidence type="ECO:0000313" key="2">
    <source>
        <dbReference type="EMBL" id="MBA0310559.1"/>
    </source>
</evidence>
<reference evidence="2" key="1">
    <citation type="submission" date="2018-09" db="EMBL/GenBank/DDBJ databases">
        <authorList>
            <person name="Groschel M."/>
            <person name="Kohl T."/>
            <person name="Conchillo-Sole O."/>
            <person name="Mamat U."/>
            <person name="Yero D."/>
            <person name="Niemann S."/>
            <person name="Daura X."/>
            <person name="Gibert I."/>
        </authorList>
    </citation>
    <scope>NUCLEOTIDE SEQUENCE</scope>
    <source>
        <strain evidence="2">OG156</strain>
    </source>
</reference>
<sequence length="234" mass="25997">MTLISNQDSLEEGFIRSALEIIANTGRRSAIVARSDHQTVRQLLDQAPSSTRFTQSMAEFYLTIPRRQFEALKRAHSNPFAQSVGRPKMISKGELLTWFGRVNKSVHAIAGELEGRLGRTPNGTPFIVMRDKHKKINRIISHAGITTLDLDAIEEAFAHGAKIAALGVGQALTLPWADLAEKRLWRQAYRIHIDRAHAEMVALLDRQELDEATVIGPDRPSGGRYGSVLDGPRD</sequence>